<dbReference type="Gene3D" id="3.40.50.1820">
    <property type="entry name" value="alpha/beta hydrolase"/>
    <property type="match status" value="1"/>
</dbReference>
<dbReference type="Proteomes" id="UP000282957">
    <property type="component" value="Unassembled WGS sequence"/>
</dbReference>
<keyword evidence="2" id="KW-0378">Hydrolase</keyword>
<proteinExistence type="predicted"/>
<sequence>MPLLLLPGFMLDADLWRDVEPGLRQFGPILHADLGQDDTLAGMARRALDMAPPRFAVVGFSMGGYVAREILRQAPERVSKLALVATSARGDSQVQARRRASADVAFRGLSRSAVARSLREPDDVLITRIQAAGERMGADAFRRQSLLEREDQVGRLDYITCPTLVVAGAEDRLRSLEEAQELRDGIPGATLTIVEGVGHMIPMEAPERLAGILSAFLE</sequence>
<evidence type="ECO:0000313" key="2">
    <source>
        <dbReference type="EMBL" id="RVT90010.1"/>
    </source>
</evidence>
<reference evidence="2 3" key="1">
    <citation type="submission" date="2019-01" db="EMBL/GenBank/DDBJ databases">
        <authorList>
            <person name="Chen W.-M."/>
        </authorList>
    </citation>
    <scope>NUCLEOTIDE SEQUENCE [LARGE SCALE GENOMIC DNA]</scope>
    <source>
        <strain evidence="2 3">CCP-6</strain>
    </source>
</reference>
<dbReference type="PANTHER" id="PTHR43798">
    <property type="entry name" value="MONOACYLGLYCEROL LIPASE"/>
    <property type="match status" value="1"/>
</dbReference>
<dbReference type="PRINTS" id="PR00111">
    <property type="entry name" value="ABHYDROLASE"/>
</dbReference>
<dbReference type="InterPro" id="IPR029058">
    <property type="entry name" value="AB_hydrolase_fold"/>
</dbReference>
<dbReference type="PANTHER" id="PTHR43798:SF29">
    <property type="entry name" value="AB HYDROLASE-1 DOMAIN-CONTAINING PROTEIN"/>
    <property type="match status" value="1"/>
</dbReference>
<dbReference type="OrthoDB" id="5491135at2"/>
<dbReference type="EMBL" id="SACL01000015">
    <property type="protein sequence ID" value="RVT90010.1"/>
    <property type="molecule type" value="Genomic_DNA"/>
</dbReference>
<evidence type="ECO:0000259" key="1">
    <source>
        <dbReference type="Pfam" id="PF12697"/>
    </source>
</evidence>
<dbReference type="GO" id="GO:0016787">
    <property type="term" value="F:hydrolase activity"/>
    <property type="evidence" value="ECO:0007669"/>
    <property type="project" value="UniProtKB-KW"/>
</dbReference>
<accession>A0A437LXA3</accession>
<dbReference type="Pfam" id="PF12697">
    <property type="entry name" value="Abhydrolase_6"/>
    <property type="match status" value="1"/>
</dbReference>
<dbReference type="InterPro" id="IPR000073">
    <property type="entry name" value="AB_hydrolase_1"/>
</dbReference>
<dbReference type="RefSeq" id="WP_127790192.1">
    <property type="nucleotide sequence ID" value="NZ_SACL01000015.1"/>
</dbReference>
<dbReference type="InterPro" id="IPR050266">
    <property type="entry name" value="AB_hydrolase_sf"/>
</dbReference>
<dbReference type="SUPFAM" id="SSF53474">
    <property type="entry name" value="alpha/beta-Hydrolases"/>
    <property type="match status" value="1"/>
</dbReference>
<organism evidence="2 3">
    <name type="scientific">Rhodovarius crocodyli</name>
    <dbReference type="NCBI Taxonomy" id="1979269"/>
    <lineage>
        <taxon>Bacteria</taxon>
        <taxon>Pseudomonadati</taxon>
        <taxon>Pseudomonadota</taxon>
        <taxon>Alphaproteobacteria</taxon>
        <taxon>Acetobacterales</taxon>
        <taxon>Roseomonadaceae</taxon>
        <taxon>Rhodovarius</taxon>
    </lineage>
</organism>
<comment type="caution">
    <text evidence="2">The sequence shown here is derived from an EMBL/GenBank/DDBJ whole genome shotgun (WGS) entry which is preliminary data.</text>
</comment>
<feature type="domain" description="AB hydrolase-1" evidence="1">
    <location>
        <begin position="3"/>
        <end position="210"/>
    </location>
</feature>
<gene>
    <name evidence="2" type="ORF">EOD42_24290</name>
</gene>
<dbReference type="AlphaFoldDB" id="A0A437LXA3"/>
<evidence type="ECO:0000313" key="3">
    <source>
        <dbReference type="Proteomes" id="UP000282957"/>
    </source>
</evidence>
<name>A0A437LXA3_9PROT</name>
<keyword evidence="3" id="KW-1185">Reference proteome</keyword>
<protein>
    <submittedName>
        <fullName evidence="2">Alpha/beta hydrolase</fullName>
    </submittedName>
</protein>